<keyword evidence="5 6" id="KW-0472">Membrane</keyword>
<evidence type="ECO:0000256" key="4">
    <source>
        <dbReference type="ARBA" id="ARBA00022989"/>
    </source>
</evidence>
<organism evidence="8 9">
    <name type="scientific">Demequina lutea</name>
    <dbReference type="NCBI Taxonomy" id="431489"/>
    <lineage>
        <taxon>Bacteria</taxon>
        <taxon>Bacillati</taxon>
        <taxon>Actinomycetota</taxon>
        <taxon>Actinomycetes</taxon>
        <taxon>Micrococcales</taxon>
        <taxon>Demequinaceae</taxon>
        <taxon>Demequina</taxon>
    </lineage>
</organism>
<dbReference type="CDD" id="cd03012">
    <property type="entry name" value="TlpA_like_DipZ_like"/>
    <property type="match status" value="1"/>
</dbReference>
<feature type="transmembrane region" description="Helical" evidence="6">
    <location>
        <begin position="193"/>
        <end position="211"/>
    </location>
</feature>
<dbReference type="Pfam" id="PF17991">
    <property type="entry name" value="Thioredoxin_10"/>
    <property type="match status" value="1"/>
</dbReference>
<comment type="caution">
    <text evidence="8">The sequence shown here is derived from an EMBL/GenBank/DDBJ whole genome shotgun (WGS) entry which is preliminary data.</text>
</comment>
<dbReference type="PANTHER" id="PTHR42852">
    <property type="entry name" value="THIOL:DISULFIDE INTERCHANGE PROTEIN DSBE"/>
    <property type="match status" value="1"/>
</dbReference>
<keyword evidence="9" id="KW-1185">Reference proteome</keyword>
<gene>
    <name evidence="8" type="ORF">BKA03_002022</name>
</gene>
<evidence type="ECO:0000313" key="9">
    <source>
        <dbReference type="Proteomes" id="UP000547973"/>
    </source>
</evidence>
<dbReference type="GO" id="GO:0016853">
    <property type="term" value="F:isomerase activity"/>
    <property type="evidence" value="ECO:0007669"/>
    <property type="project" value="UniProtKB-KW"/>
</dbReference>
<dbReference type="InterPro" id="IPR013740">
    <property type="entry name" value="Redoxin"/>
</dbReference>
<dbReference type="InterPro" id="IPR013766">
    <property type="entry name" value="Thioredoxin_domain"/>
</dbReference>
<dbReference type="InterPro" id="IPR036249">
    <property type="entry name" value="Thioredoxin-like_sf"/>
</dbReference>
<dbReference type="Gene3D" id="2.60.120.260">
    <property type="entry name" value="Galactose-binding domain-like"/>
    <property type="match status" value="1"/>
</dbReference>
<evidence type="ECO:0000259" key="7">
    <source>
        <dbReference type="PROSITE" id="PS51352"/>
    </source>
</evidence>
<dbReference type="GO" id="GO:0016491">
    <property type="term" value="F:oxidoreductase activity"/>
    <property type="evidence" value="ECO:0007669"/>
    <property type="project" value="InterPro"/>
</dbReference>
<feature type="transmembrane region" description="Helical" evidence="6">
    <location>
        <begin position="74"/>
        <end position="96"/>
    </location>
</feature>
<keyword evidence="4 6" id="KW-1133">Transmembrane helix</keyword>
<feature type="transmembrane region" description="Helical" evidence="6">
    <location>
        <begin position="150"/>
        <end position="172"/>
    </location>
</feature>
<keyword evidence="3 6" id="KW-0812">Transmembrane</keyword>
<dbReference type="InterPro" id="IPR003834">
    <property type="entry name" value="Cyt_c_assmbl_TM_dom"/>
</dbReference>
<reference evidence="8 9" key="1">
    <citation type="submission" date="2020-07" db="EMBL/GenBank/DDBJ databases">
        <title>Sequencing the genomes of 1000 actinobacteria strains.</title>
        <authorList>
            <person name="Klenk H.-P."/>
        </authorList>
    </citation>
    <scope>NUCLEOTIDE SEQUENCE [LARGE SCALE GENOMIC DNA]</scope>
    <source>
        <strain evidence="8 9">DSM 19970</strain>
    </source>
</reference>
<dbReference type="InterPro" id="IPR050553">
    <property type="entry name" value="Thioredoxin_ResA/DsbE_sf"/>
</dbReference>
<evidence type="ECO:0000256" key="3">
    <source>
        <dbReference type="ARBA" id="ARBA00022692"/>
    </source>
</evidence>
<feature type="transmembrane region" description="Helical" evidence="6">
    <location>
        <begin position="6"/>
        <end position="32"/>
    </location>
</feature>
<evidence type="ECO:0000256" key="2">
    <source>
        <dbReference type="ARBA" id="ARBA00022475"/>
    </source>
</evidence>
<comment type="subcellular location">
    <subcellularLocation>
        <location evidence="1">Cell membrane</location>
        <topology evidence="1">Multi-pass membrane protein</topology>
    </subcellularLocation>
</comment>
<dbReference type="OrthoDB" id="9811352at2"/>
<dbReference type="Pfam" id="PF02683">
    <property type="entry name" value="DsbD_TM"/>
    <property type="match status" value="1"/>
</dbReference>
<dbReference type="PANTHER" id="PTHR42852:SF13">
    <property type="entry name" value="PROTEIN DIPZ"/>
    <property type="match status" value="1"/>
</dbReference>
<dbReference type="SUPFAM" id="SSF52833">
    <property type="entry name" value="Thioredoxin-like"/>
    <property type="match status" value="1"/>
</dbReference>
<keyword evidence="2" id="KW-1003">Cell membrane</keyword>
<feature type="transmembrane region" description="Helical" evidence="6">
    <location>
        <begin position="117"/>
        <end position="144"/>
    </location>
</feature>
<dbReference type="EMBL" id="JACBZO010000001">
    <property type="protein sequence ID" value="NYI41903.1"/>
    <property type="molecule type" value="Genomic_DNA"/>
</dbReference>
<evidence type="ECO:0000256" key="5">
    <source>
        <dbReference type="ARBA" id="ARBA00023136"/>
    </source>
</evidence>
<evidence type="ECO:0000313" key="8">
    <source>
        <dbReference type="EMBL" id="NYI41903.1"/>
    </source>
</evidence>
<name>A0A7Y9ZCX3_9MICO</name>
<evidence type="ECO:0000256" key="1">
    <source>
        <dbReference type="ARBA" id="ARBA00004651"/>
    </source>
</evidence>
<dbReference type="RefSeq" id="WP_062075720.1">
    <property type="nucleotide sequence ID" value="NZ_BBRC01000013.1"/>
</dbReference>
<dbReference type="Gene3D" id="3.40.30.10">
    <property type="entry name" value="Glutaredoxin"/>
    <property type="match status" value="1"/>
</dbReference>
<keyword evidence="8" id="KW-0413">Isomerase</keyword>
<dbReference type="Proteomes" id="UP000547973">
    <property type="component" value="Unassembled WGS sequence"/>
</dbReference>
<sequence>MIILVIVGIVSGLITAVSPCVLPVLPAILTSSIQDGARSSRRPYVVVGGLVTSFAVFTLLGGVILSSLGLPADVLRWVGIVTLAIVGLGLAVPAVGHILERPFQNTRMPKLSRDGNGFVMGLALGLVFVPCAGPILASITVLAATKGLSWGLVALTLSFSAGVAVPLLGFGVAGQRIGSHIKAVRTRLQAIRIASGVVLIVTALVIATNLAEPLQRLVPAALAQVQNQIENDSGVQSRLDSLAGRTNSSSGASGALTLDQCEQGPIDKLQNCGPARDFTGIDQWLNTPDGKPLTLAGLKGRVVLIDFWTYSCINCQRTFPYLNAWDKRYRDEGLTIIGVHAPEFSFEKVVSNVKDAAARYGINYPIAIDNEYATWNAWDQSYWPAHYLIDQQGNVRQVHYGEGGYAETESLIQQLLHTPAEAPVKVAPAHDTQGRTQESYLGSQRLQYADNMDLQYGKAATYVGNATPSLNSFSYDGEWTIGGESAVAGSKARIYLHFYAADAHLVLGGTGTVTVTLASDPSFKHVIAINGISDLYELYSGEAREDIMTIDVSPGVEAYTFTFG</sequence>
<proteinExistence type="predicted"/>
<evidence type="ECO:0000256" key="6">
    <source>
        <dbReference type="SAM" id="Phobius"/>
    </source>
</evidence>
<dbReference type="AlphaFoldDB" id="A0A7Y9ZCX3"/>
<dbReference type="PROSITE" id="PS51352">
    <property type="entry name" value="THIOREDOXIN_2"/>
    <property type="match status" value="1"/>
</dbReference>
<accession>A0A7Y9ZCX3</accession>
<feature type="transmembrane region" description="Helical" evidence="6">
    <location>
        <begin position="44"/>
        <end position="68"/>
    </location>
</feature>
<dbReference type="Pfam" id="PF08534">
    <property type="entry name" value="Redoxin"/>
    <property type="match status" value="1"/>
</dbReference>
<dbReference type="InterPro" id="IPR041017">
    <property type="entry name" value="Thioredoxin_10"/>
</dbReference>
<feature type="domain" description="Thioredoxin" evidence="7">
    <location>
        <begin position="269"/>
        <end position="417"/>
    </location>
</feature>
<dbReference type="GO" id="GO:0017004">
    <property type="term" value="P:cytochrome complex assembly"/>
    <property type="evidence" value="ECO:0007669"/>
    <property type="project" value="InterPro"/>
</dbReference>
<dbReference type="GO" id="GO:0005886">
    <property type="term" value="C:plasma membrane"/>
    <property type="evidence" value="ECO:0007669"/>
    <property type="project" value="UniProtKB-SubCell"/>
</dbReference>
<protein>
    <submittedName>
        <fullName evidence="8">Cytochrome c biogenesis protein CcdA/thiol-disulfide isomerase/thioredoxin</fullName>
    </submittedName>
</protein>